<dbReference type="InterPro" id="IPR045569">
    <property type="entry name" value="Metalloprtase-TldD/E_C"/>
</dbReference>
<dbReference type="InterPro" id="IPR047657">
    <property type="entry name" value="PmbA"/>
</dbReference>
<evidence type="ECO:0000259" key="3">
    <source>
        <dbReference type="Pfam" id="PF19289"/>
    </source>
</evidence>
<dbReference type="InterPro" id="IPR035068">
    <property type="entry name" value="TldD/PmbA_N"/>
</dbReference>
<dbReference type="InterPro" id="IPR036059">
    <property type="entry name" value="TldD/PmbA_sf"/>
</dbReference>
<dbReference type="GO" id="GO:0008237">
    <property type="term" value="F:metallopeptidase activity"/>
    <property type="evidence" value="ECO:0007669"/>
    <property type="project" value="InterPro"/>
</dbReference>
<feature type="domain" description="Metalloprotease TldD/E N-terminal" evidence="2">
    <location>
        <begin position="35"/>
        <end position="99"/>
    </location>
</feature>
<comment type="caution">
    <text evidence="5">The sequence shown here is derived from an EMBL/GenBank/DDBJ whole genome shotgun (WGS) entry which is preliminary data.</text>
</comment>
<evidence type="ECO:0000259" key="4">
    <source>
        <dbReference type="Pfam" id="PF19290"/>
    </source>
</evidence>
<comment type="similarity">
    <text evidence="1">Belongs to the peptidase U62 family.</text>
</comment>
<dbReference type="GO" id="GO:0006508">
    <property type="term" value="P:proteolysis"/>
    <property type="evidence" value="ECO:0007669"/>
    <property type="project" value="InterPro"/>
</dbReference>
<dbReference type="Pfam" id="PF01523">
    <property type="entry name" value="PmbA_TldD_1st"/>
    <property type="match status" value="1"/>
</dbReference>
<feature type="domain" description="Metalloprotease TldD/E C-terminal" evidence="3">
    <location>
        <begin position="240"/>
        <end position="456"/>
    </location>
</feature>
<dbReference type="OrthoDB" id="9803618at2"/>
<dbReference type="InterPro" id="IPR002510">
    <property type="entry name" value="Metalloprtase-TldD/E_N"/>
</dbReference>
<dbReference type="GO" id="GO:0005829">
    <property type="term" value="C:cytosol"/>
    <property type="evidence" value="ECO:0007669"/>
    <property type="project" value="TreeGrafter"/>
</dbReference>
<keyword evidence="6" id="KW-1185">Reference proteome</keyword>
<dbReference type="Pfam" id="PF19290">
    <property type="entry name" value="PmbA_TldD_2nd"/>
    <property type="match status" value="1"/>
</dbReference>
<evidence type="ECO:0000256" key="1">
    <source>
        <dbReference type="ARBA" id="ARBA00005836"/>
    </source>
</evidence>
<proteinExistence type="inferred from homology"/>
<dbReference type="Gene3D" id="3.30.2290.10">
    <property type="entry name" value="PmbA/TldD superfamily"/>
    <property type="match status" value="1"/>
</dbReference>
<dbReference type="SUPFAM" id="SSF111283">
    <property type="entry name" value="Putative modulator of DNA gyrase, PmbA/TldD"/>
    <property type="match status" value="1"/>
</dbReference>
<dbReference type="RefSeq" id="WP_132707960.1">
    <property type="nucleotide sequence ID" value="NZ_JACIGF010000003.1"/>
</dbReference>
<dbReference type="InParanoid" id="A0A4R2PNB8"/>
<evidence type="ECO:0000313" key="5">
    <source>
        <dbReference type="EMBL" id="TCP36424.1"/>
    </source>
</evidence>
<dbReference type="PANTHER" id="PTHR43421">
    <property type="entry name" value="METALLOPROTEASE PMBA"/>
    <property type="match status" value="1"/>
</dbReference>
<sequence length="457" mass="47998">MTDTPVADRRSDSADLTDLVAEALDRVLAAGADSADVIASADRALSAHVRLGSLESVERAEQRELGVRAFVGQRQATVATAKVDAETLATVAERAVAMARQAPEDAYAGLSPDGWTRDTDSSGLDLYDATDPDADTLADRSRAAEDTARGFDGITNAEGAETVATHRQVALATSAGFAGSYWGSSFSLYVSTLAGADDAMVRDYAFTRARHWDDLDAAEAVGRLAAERTLARRNARKVGSQKVPVVFDARVAHSLLGHLAQAINGASVARGTSFLADKRGERVFAPGVRVVDDPHRVRGLKSRPFDGEGLATRQRALIDDGVLTGWLLNLSHARQLGLEPTGNASRGIGGPPGAGASNLYLTPGDHTPAELIADIASGLYVTELMGMGVNPVTGDYSRGAAGFWIENGQIAYPVHEVTIAGNLKDMFASLTPANDLTFLWGTDAPTVRIDAMAVAGT</sequence>
<dbReference type="EMBL" id="SLXO01000003">
    <property type="protein sequence ID" value="TCP36424.1"/>
    <property type="molecule type" value="Genomic_DNA"/>
</dbReference>
<protein>
    <submittedName>
        <fullName evidence="5">PmbA protein</fullName>
    </submittedName>
</protein>
<evidence type="ECO:0000313" key="6">
    <source>
        <dbReference type="Proteomes" id="UP000295399"/>
    </source>
</evidence>
<name>A0A4R2PNB8_RHOSA</name>
<dbReference type="PANTHER" id="PTHR43421:SF1">
    <property type="entry name" value="METALLOPROTEASE PMBA"/>
    <property type="match status" value="1"/>
</dbReference>
<dbReference type="FunCoup" id="A0A4R2PNB8">
    <property type="interactions" value="164"/>
</dbReference>
<dbReference type="AlphaFoldDB" id="A0A4R2PNB8"/>
<feature type="domain" description="Metalloprotease TldD/E central" evidence="4">
    <location>
        <begin position="128"/>
        <end position="232"/>
    </location>
</feature>
<accession>A0A4R2PNB8</accession>
<reference evidence="5 6" key="1">
    <citation type="submission" date="2019-03" db="EMBL/GenBank/DDBJ databases">
        <title>Genomic Encyclopedia of Type Strains, Phase IV (KMG-IV): sequencing the most valuable type-strain genomes for metagenomic binning, comparative biology and taxonomic classification.</title>
        <authorList>
            <person name="Goeker M."/>
        </authorList>
    </citation>
    <scope>NUCLEOTIDE SEQUENCE [LARGE SCALE GENOMIC DNA]</scope>
    <source>
        <strain evidence="5 6">DSM 2132</strain>
    </source>
</reference>
<gene>
    <name evidence="5" type="ORF">EV659_103315</name>
</gene>
<organism evidence="5 6">
    <name type="scientific">Rhodothalassium salexigens DSM 2132</name>
    <dbReference type="NCBI Taxonomy" id="1188247"/>
    <lineage>
        <taxon>Bacteria</taxon>
        <taxon>Pseudomonadati</taxon>
        <taxon>Pseudomonadota</taxon>
        <taxon>Alphaproteobacteria</taxon>
        <taxon>Rhodothalassiales</taxon>
        <taxon>Rhodothalassiaceae</taxon>
        <taxon>Rhodothalassium</taxon>
    </lineage>
</organism>
<dbReference type="Proteomes" id="UP000295399">
    <property type="component" value="Unassembled WGS sequence"/>
</dbReference>
<dbReference type="Pfam" id="PF19289">
    <property type="entry name" value="PmbA_TldD_3rd"/>
    <property type="match status" value="1"/>
</dbReference>
<dbReference type="InterPro" id="IPR045570">
    <property type="entry name" value="Metalloprtase-TldD/E_cen_dom"/>
</dbReference>
<evidence type="ECO:0000259" key="2">
    <source>
        <dbReference type="Pfam" id="PF01523"/>
    </source>
</evidence>